<dbReference type="STRING" id="930992.A0A0C9Z467"/>
<accession>A0A0C9Z467</accession>
<proteinExistence type="predicted"/>
<dbReference type="AlphaFoldDB" id="A0A0C9Z467"/>
<reference evidence="1 2" key="1">
    <citation type="submission" date="2014-04" db="EMBL/GenBank/DDBJ databases">
        <authorList>
            <consortium name="DOE Joint Genome Institute"/>
            <person name="Kuo A."/>
            <person name="Ruytinx J."/>
            <person name="Rineau F."/>
            <person name="Colpaert J."/>
            <person name="Kohler A."/>
            <person name="Nagy L.G."/>
            <person name="Floudas D."/>
            <person name="Copeland A."/>
            <person name="Barry K.W."/>
            <person name="Cichocki N."/>
            <person name="Veneault-Fourrey C."/>
            <person name="LaButti K."/>
            <person name="Lindquist E.A."/>
            <person name="Lipzen A."/>
            <person name="Lundell T."/>
            <person name="Morin E."/>
            <person name="Murat C."/>
            <person name="Sun H."/>
            <person name="Tunlid A."/>
            <person name="Henrissat B."/>
            <person name="Grigoriev I.V."/>
            <person name="Hibbett D.S."/>
            <person name="Martin F."/>
            <person name="Nordberg H.P."/>
            <person name="Cantor M.N."/>
            <person name="Hua S.X."/>
        </authorList>
    </citation>
    <scope>NUCLEOTIDE SEQUENCE [LARGE SCALE GENOMIC DNA]</scope>
    <source>
        <strain evidence="1 2">UH-Slu-Lm8-n1</strain>
    </source>
</reference>
<keyword evidence="2" id="KW-1185">Reference proteome</keyword>
<dbReference type="Proteomes" id="UP000054485">
    <property type="component" value="Unassembled WGS sequence"/>
</dbReference>
<gene>
    <name evidence="1" type="ORF">CY34DRAFT_27258</name>
</gene>
<evidence type="ECO:0000313" key="2">
    <source>
        <dbReference type="Proteomes" id="UP000054485"/>
    </source>
</evidence>
<sequence>MTAAESSKEDPSESSDAKLERLSKDWTSLIYAFFKPMPAIKYHDKCRCHIFKFQRYLDKKDAKSTGNMQKHIKSCCGEPVLQAAIASGNTKAAQEGPIKSLPETGSIKTSFARKGKGKVTYSHHQHTCVETRAEVVHWVSESLRPFEIVND</sequence>
<dbReference type="EMBL" id="KN836343">
    <property type="protein sequence ID" value="KIK32205.1"/>
    <property type="molecule type" value="Genomic_DNA"/>
</dbReference>
<organism evidence="1 2">
    <name type="scientific">Suillus luteus UH-Slu-Lm8-n1</name>
    <dbReference type="NCBI Taxonomy" id="930992"/>
    <lineage>
        <taxon>Eukaryota</taxon>
        <taxon>Fungi</taxon>
        <taxon>Dikarya</taxon>
        <taxon>Basidiomycota</taxon>
        <taxon>Agaricomycotina</taxon>
        <taxon>Agaricomycetes</taxon>
        <taxon>Agaricomycetidae</taxon>
        <taxon>Boletales</taxon>
        <taxon>Suillineae</taxon>
        <taxon>Suillaceae</taxon>
        <taxon>Suillus</taxon>
    </lineage>
</organism>
<dbReference type="InParanoid" id="A0A0C9Z467"/>
<reference evidence="2" key="2">
    <citation type="submission" date="2015-01" db="EMBL/GenBank/DDBJ databases">
        <title>Evolutionary Origins and Diversification of the Mycorrhizal Mutualists.</title>
        <authorList>
            <consortium name="DOE Joint Genome Institute"/>
            <consortium name="Mycorrhizal Genomics Consortium"/>
            <person name="Kohler A."/>
            <person name="Kuo A."/>
            <person name="Nagy L.G."/>
            <person name="Floudas D."/>
            <person name="Copeland A."/>
            <person name="Barry K.W."/>
            <person name="Cichocki N."/>
            <person name="Veneault-Fourrey C."/>
            <person name="LaButti K."/>
            <person name="Lindquist E.A."/>
            <person name="Lipzen A."/>
            <person name="Lundell T."/>
            <person name="Morin E."/>
            <person name="Murat C."/>
            <person name="Riley R."/>
            <person name="Ohm R."/>
            <person name="Sun H."/>
            <person name="Tunlid A."/>
            <person name="Henrissat B."/>
            <person name="Grigoriev I.V."/>
            <person name="Hibbett D.S."/>
            <person name="Martin F."/>
        </authorList>
    </citation>
    <scope>NUCLEOTIDE SEQUENCE [LARGE SCALE GENOMIC DNA]</scope>
    <source>
        <strain evidence="2">UH-Slu-Lm8-n1</strain>
    </source>
</reference>
<protein>
    <submittedName>
        <fullName evidence="1">Uncharacterized protein</fullName>
    </submittedName>
</protein>
<dbReference type="HOGENOM" id="CLU_087375_2_0_1"/>
<dbReference type="OrthoDB" id="2677917at2759"/>
<evidence type="ECO:0000313" key="1">
    <source>
        <dbReference type="EMBL" id="KIK32205.1"/>
    </source>
</evidence>
<name>A0A0C9Z467_9AGAM</name>